<keyword evidence="3" id="KW-1185">Reference proteome</keyword>
<dbReference type="Proteomes" id="UP000004705">
    <property type="component" value="Chromosome"/>
</dbReference>
<accession>H8GCA4</accession>
<evidence type="ECO:0000256" key="1">
    <source>
        <dbReference type="SAM" id="SignalP"/>
    </source>
</evidence>
<dbReference type="SUPFAM" id="SSF89392">
    <property type="entry name" value="Prokaryotic lipoproteins and lipoprotein localization factors"/>
    <property type="match status" value="1"/>
</dbReference>
<keyword evidence="1" id="KW-0732">Signal</keyword>
<evidence type="ECO:0000313" key="3">
    <source>
        <dbReference type="Proteomes" id="UP000004705"/>
    </source>
</evidence>
<dbReference type="AlphaFoldDB" id="H8GCA4"/>
<feature type="chain" id="PRO_5038769336" description="Lipoprotein" evidence="1">
    <location>
        <begin position="22"/>
        <end position="269"/>
    </location>
</feature>
<proteinExistence type="predicted"/>
<gene>
    <name evidence="2" type="ORF">SacazDRAFT_01820</name>
</gene>
<evidence type="ECO:0008006" key="4">
    <source>
        <dbReference type="Google" id="ProtNLM"/>
    </source>
</evidence>
<dbReference type="EMBL" id="CM001466">
    <property type="protein sequence ID" value="EHY88738.1"/>
    <property type="molecule type" value="Genomic_DNA"/>
</dbReference>
<dbReference type="OrthoDB" id="3427828at2"/>
<protein>
    <recommendedName>
        <fullName evidence="4">Lipoprotein</fullName>
    </recommendedName>
</protein>
<evidence type="ECO:0000313" key="2">
    <source>
        <dbReference type="EMBL" id="EHY88738.1"/>
    </source>
</evidence>
<reference evidence="2 3" key="1">
    <citation type="journal article" date="2012" name="Stand. Genomic Sci.">
        <title>Genome sequence of the soil bacterium Saccharomonospora azurea type strain (NA-128(T)).</title>
        <authorList>
            <person name="Klenk H.P."/>
            <person name="Held B."/>
            <person name="Lucas S."/>
            <person name="Lapidus A."/>
            <person name="Copeland A."/>
            <person name="Hammon N."/>
            <person name="Pitluck S."/>
            <person name="Goodwin L.A."/>
            <person name="Han C."/>
            <person name="Tapia R."/>
            <person name="Brambilla E.M."/>
            <person name="Potter G."/>
            <person name="Land M."/>
            <person name="Ivanova N."/>
            <person name="Rohde M."/>
            <person name="Goker M."/>
            <person name="Detter J.C."/>
            <person name="Kyrpides N.C."/>
            <person name="Woyke T."/>
        </authorList>
    </citation>
    <scope>NUCLEOTIDE SEQUENCE [LARGE SCALE GENOMIC DNA]</scope>
    <source>
        <strain evidence="2 3">NA-128</strain>
    </source>
</reference>
<dbReference type="RefSeq" id="WP_005440711.1">
    <property type="nucleotide sequence ID" value="NZ_CM001466.1"/>
</dbReference>
<dbReference type="Gene3D" id="2.50.20.20">
    <property type="match status" value="1"/>
</dbReference>
<dbReference type="HOGENOM" id="CLU_088491_0_0_11"/>
<organism evidence="2 3">
    <name type="scientific">Saccharomonospora azurea NA-128</name>
    <dbReference type="NCBI Taxonomy" id="882081"/>
    <lineage>
        <taxon>Bacteria</taxon>
        <taxon>Bacillati</taxon>
        <taxon>Actinomycetota</taxon>
        <taxon>Actinomycetes</taxon>
        <taxon>Pseudonocardiales</taxon>
        <taxon>Pseudonocardiaceae</taxon>
        <taxon>Saccharomonospora</taxon>
    </lineage>
</organism>
<dbReference type="InterPro" id="IPR029046">
    <property type="entry name" value="LolA/LolB/LppX"/>
</dbReference>
<sequence length="269" mass="28081">MRTSVLAAGGVALALALTACGGDDSSGGDALTGGNGNGGAFSDLSSLVASAQEETAKSSSSKFTMEMSMGGQTITAEGEGRYSGDETAMSMTMDMAGQSMDMLFVDNVMYMKMPEGMNPDPSKPWIKMTAEDAAAQGQDFSQMSQQSDPTKTLEQLQQAGGEIKNTQETEVNGEQATQYTIELDLSKADGMLGGDEQATASIPEGTMIPVELYLNGDNLPLRVEMNMDAVAEAVGAPTGGKMVMNYTDWGTPVDIQAPPADQVGEMPSF</sequence>
<feature type="signal peptide" evidence="1">
    <location>
        <begin position="1"/>
        <end position="21"/>
    </location>
</feature>
<name>H8GCA4_9PSEU</name>
<dbReference type="PROSITE" id="PS51257">
    <property type="entry name" value="PROKAR_LIPOPROTEIN"/>
    <property type="match status" value="1"/>
</dbReference>